<dbReference type="PANTHER" id="PTHR23530:SF1">
    <property type="entry name" value="PERMEASE, MAJOR FACILITATOR SUPERFAMILY-RELATED"/>
    <property type="match status" value="1"/>
</dbReference>
<feature type="transmembrane region" description="Helical" evidence="1">
    <location>
        <begin position="390"/>
        <end position="408"/>
    </location>
</feature>
<proteinExistence type="predicted"/>
<dbReference type="AlphaFoldDB" id="A0A3N2CUU4"/>
<dbReference type="Pfam" id="PF07690">
    <property type="entry name" value="MFS_1"/>
    <property type="match status" value="1"/>
</dbReference>
<feature type="transmembrane region" description="Helical" evidence="1">
    <location>
        <begin position="132"/>
        <end position="159"/>
    </location>
</feature>
<evidence type="ECO:0000313" key="3">
    <source>
        <dbReference type="Proteomes" id="UP000281738"/>
    </source>
</evidence>
<evidence type="ECO:0000256" key="1">
    <source>
        <dbReference type="SAM" id="Phobius"/>
    </source>
</evidence>
<gene>
    <name evidence="2" type="ORF">EDD33_2109</name>
</gene>
<feature type="transmembrane region" description="Helical" evidence="1">
    <location>
        <begin position="165"/>
        <end position="184"/>
    </location>
</feature>
<dbReference type="PANTHER" id="PTHR23530">
    <property type="entry name" value="TRANSPORT PROTEIN-RELATED"/>
    <property type="match status" value="1"/>
</dbReference>
<dbReference type="InterPro" id="IPR053160">
    <property type="entry name" value="MFS_DHA3_Transporter"/>
</dbReference>
<dbReference type="EMBL" id="RKHO01000001">
    <property type="protein sequence ID" value="ROR91243.1"/>
    <property type="molecule type" value="Genomic_DNA"/>
</dbReference>
<sequence>MGSGASRGLERRLLAWQALDEAMPVFPVYALLFADAGLSVGQISVLLALWSVVGIVLEVPSGAWADTVSRRGLLALGAVVYAAAFATWVLLPTFTGFAAGFALWGLSGALTSGTFQALAYDELAARGARHRYAHVIGVGQALAVAAMTVTTLLAAPLLAVGGYDLVGWASVGVCLVQLAVVARLPAAPPVVSAVALEDADDPDDVELEPLGPPRQDGAWTRWRTALRTGLGEATTSALVRGAVLASATVLALQVLDEYFGLLFREQGAALVVVPLLVGLVGAGEAVGALVATRATGWSPRRAGSVVAVAGILVGAAALAGDALVAALALTVGYGLVQLSVVLAEVRLQDSIEHDARATVVSTSNVLAELLSVAAYVGFALAPADGVARPVLVLAAVTVVLGVLVARWLPPAVPAAPARSGR</sequence>
<dbReference type="InterPro" id="IPR036259">
    <property type="entry name" value="MFS_trans_sf"/>
</dbReference>
<accession>A0A3N2CUU4</accession>
<keyword evidence="1" id="KW-0472">Membrane</keyword>
<name>A0A3N2CUU4_9ACTN</name>
<dbReference type="Proteomes" id="UP000281738">
    <property type="component" value="Unassembled WGS sequence"/>
</dbReference>
<feature type="transmembrane region" description="Helical" evidence="1">
    <location>
        <begin position="267"/>
        <end position="290"/>
    </location>
</feature>
<keyword evidence="3" id="KW-1185">Reference proteome</keyword>
<dbReference type="GO" id="GO:0022857">
    <property type="term" value="F:transmembrane transporter activity"/>
    <property type="evidence" value="ECO:0007669"/>
    <property type="project" value="InterPro"/>
</dbReference>
<feature type="transmembrane region" description="Helical" evidence="1">
    <location>
        <begin position="97"/>
        <end position="120"/>
    </location>
</feature>
<dbReference type="Gene3D" id="1.20.1250.20">
    <property type="entry name" value="MFS general substrate transporter like domains"/>
    <property type="match status" value="1"/>
</dbReference>
<organism evidence="2 3">
    <name type="scientific">Nocardioides aurantiacus</name>
    <dbReference type="NCBI Taxonomy" id="86796"/>
    <lineage>
        <taxon>Bacteria</taxon>
        <taxon>Bacillati</taxon>
        <taxon>Actinomycetota</taxon>
        <taxon>Actinomycetes</taxon>
        <taxon>Propionibacteriales</taxon>
        <taxon>Nocardioidaceae</taxon>
        <taxon>Nocardioides</taxon>
    </lineage>
</organism>
<feature type="transmembrane region" description="Helical" evidence="1">
    <location>
        <begin position="40"/>
        <end position="60"/>
    </location>
</feature>
<keyword evidence="1" id="KW-1133">Transmembrane helix</keyword>
<reference evidence="2 3" key="1">
    <citation type="submission" date="2018-11" db="EMBL/GenBank/DDBJ databases">
        <title>Sequencing the genomes of 1000 actinobacteria strains.</title>
        <authorList>
            <person name="Klenk H.-P."/>
        </authorList>
    </citation>
    <scope>NUCLEOTIDE SEQUENCE [LARGE SCALE GENOMIC DNA]</scope>
    <source>
        <strain evidence="2 3">DSM 12652</strain>
    </source>
</reference>
<protein>
    <submittedName>
        <fullName evidence="2">MFS transporter</fullName>
    </submittedName>
</protein>
<feature type="transmembrane region" description="Helical" evidence="1">
    <location>
        <begin position="72"/>
        <end position="91"/>
    </location>
</feature>
<feature type="transmembrane region" description="Helical" evidence="1">
    <location>
        <begin position="302"/>
        <end position="319"/>
    </location>
</feature>
<comment type="caution">
    <text evidence="2">The sequence shown here is derived from an EMBL/GenBank/DDBJ whole genome shotgun (WGS) entry which is preliminary data.</text>
</comment>
<feature type="transmembrane region" description="Helical" evidence="1">
    <location>
        <begin position="357"/>
        <end position="378"/>
    </location>
</feature>
<dbReference type="RefSeq" id="WP_170169783.1">
    <property type="nucleotide sequence ID" value="NZ_RKHO01000001.1"/>
</dbReference>
<evidence type="ECO:0000313" key="2">
    <source>
        <dbReference type="EMBL" id="ROR91243.1"/>
    </source>
</evidence>
<feature type="transmembrane region" description="Helical" evidence="1">
    <location>
        <begin position="237"/>
        <end position="255"/>
    </location>
</feature>
<feature type="transmembrane region" description="Helical" evidence="1">
    <location>
        <begin position="12"/>
        <end position="34"/>
    </location>
</feature>
<dbReference type="SUPFAM" id="SSF103473">
    <property type="entry name" value="MFS general substrate transporter"/>
    <property type="match status" value="1"/>
</dbReference>
<keyword evidence="1" id="KW-0812">Transmembrane</keyword>
<feature type="transmembrane region" description="Helical" evidence="1">
    <location>
        <begin position="325"/>
        <end position="345"/>
    </location>
</feature>
<dbReference type="InterPro" id="IPR011701">
    <property type="entry name" value="MFS"/>
</dbReference>